<protein>
    <submittedName>
        <fullName evidence="2">Uncharacterized protein</fullName>
    </submittedName>
</protein>
<accession>A0A6N2K9D2</accession>
<gene>
    <name evidence="2" type="ORF">SVIM_LOCUS1227</name>
</gene>
<dbReference type="EMBL" id="CAADRP010000001">
    <property type="protein sequence ID" value="VFU19883.1"/>
    <property type="molecule type" value="Genomic_DNA"/>
</dbReference>
<feature type="region of interest" description="Disordered" evidence="1">
    <location>
        <begin position="1"/>
        <end position="25"/>
    </location>
</feature>
<feature type="compositionally biased region" description="Basic and acidic residues" evidence="1">
    <location>
        <begin position="1"/>
        <end position="23"/>
    </location>
</feature>
<sequence>MNTEKEKLCGEQHGRKESTEKSPHQVISSFKSSYFKNSTLSGLSKLAFQYPNTLSQKGPKTLDTKTNIVEIVIN</sequence>
<proteinExistence type="predicted"/>
<dbReference type="AlphaFoldDB" id="A0A6N2K9D2"/>
<organism evidence="2">
    <name type="scientific">Salix viminalis</name>
    <name type="common">Common osier</name>
    <name type="synonym">Basket willow</name>
    <dbReference type="NCBI Taxonomy" id="40686"/>
    <lineage>
        <taxon>Eukaryota</taxon>
        <taxon>Viridiplantae</taxon>
        <taxon>Streptophyta</taxon>
        <taxon>Embryophyta</taxon>
        <taxon>Tracheophyta</taxon>
        <taxon>Spermatophyta</taxon>
        <taxon>Magnoliopsida</taxon>
        <taxon>eudicotyledons</taxon>
        <taxon>Gunneridae</taxon>
        <taxon>Pentapetalae</taxon>
        <taxon>rosids</taxon>
        <taxon>fabids</taxon>
        <taxon>Malpighiales</taxon>
        <taxon>Salicaceae</taxon>
        <taxon>Saliceae</taxon>
        <taxon>Salix</taxon>
    </lineage>
</organism>
<reference evidence="2" key="1">
    <citation type="submission" date="2019-03" db="EMBL/GenBank/DDBJ databases">
        <authorList>
            <person name="Mank J."/>
            <person name="Almeida P."/>
        </authorList>
    </citation>
    <scope>NUCLEOTIDE SEQUENCE</scope>
    <source>
        <strain evidence="2">78183</strain>
    </source>
</reference>
<name>A0A6N2K9D2_SALVM</name>
<evidence type="ECO:0000313" key="2">
    <source>
        <dbReference type="EMBL" id="VFU19883.1"/>
    </source>
</evidence>
<evidence type="ECO:0000256" key="1">
    <source>
        <dbReference type="SAM" id="MobiDB-lite"/>
    </source>
</evidence>